<evidence type="ECO:0000256" key="6">
    <source>
        <dbReference type="ARBA" id="ARBA00022723"/>
    </source>
</evidence>
<sequence>MSVAVYTKAASAYHWIIAAPLIGSVGCVLQAQQAPKAEKGLWMHRHKSLGLLTGMLVAPRLAYRLINRKKYDIGHVTGTGSVEGMAATLSHYSLYAFMTIMPASGIAMGYYGGKGLPFFGTSFSGITHTPETKKGNLAIAGQSFSIHKTLGTYGKFLIPLHVAGAFKHYFTGAGIFSRINPFRGGPKH</sequence>
<dbReference type="GO" id="GO:0022904">
    <property type="term" value="P:respiratory electron transport chain"/>
    <property type="evidence" value="ECO:0007669"/>
    <property type="project" value="InterPro"/>
</dbReference>
<evidence type="ECO:0000256" key="3">
    <source>
        <dbReference type="ARBA" id="ARBA00022475"/>
    </source>
</evidence>
<dbReference type="GO" id="GO:0020037">
    <property type="term" value="F:heme binding"/>
    <property type="evidence" value="ECO:0007669"/>
    <property type="project" value="TreeGrafter"/>
</dbReference>
<keyword evidence="5 12" id="KW-0812">Transmembrane</keyword>
<dbReference type="EMBL" id="HBGN01006488">
    <property type="protein sequence ID" value="CAD9317749.1"/>
    <property type="molecule type" value="Transcribed_RNA"/>
</dbReference>
<accession>A0A7S2E6A7</accession>
<dbReference type="Pfam" id="PF01292">
    <property type="entry name" value="Ni_hydr_CYTB"/>
    <property type="match status" value="1"/>
</dbReference>
<evidence type="ECO:0000256" key="4">
    <source>
        <dbReference type="ARBA" id="ARBA00022617"/>
    </source>
</evidence>
<protein>
    <recommendedName>
        <fullName evidence="13">Cytochrome b561 bacterial/Ni-hydrogenase domain-containing protein</fullName>
    </recommendedName>
</protein>
<evidence type="ECO:0000256" key="8">
    <source>
        <dbReference type="ARBA" id="ARBA00022989"/>
    </source>
</evidence>
<evidence type="ECO:0000256" key="2">
    <source>
        <dbReference type="ARBA" id="ARBA00022448"/>
    </source>
</evidence>
<evidence type="ECO:0000256" key="9">
    <source>
        <dbReference type="ARBA" id="ARBA00023004"/>
    </source>
</evidence>
<name>A0A7S2E6A7_9STRA</name>
<dbReference type="PANTHER" id="PTHR30529:SF1">
    <property type="entry name" value="CYTOCHROME B561 HOMOLOG 2"/>
    <property type="match status" value="1"/>
</dbReference>
<keyword evidence="2" id="KW-0813">Transport</keyword>
<evidence type="ECO:0000259" key="13">
    <source>
        <dbReference type="Pfam" id="PF01292"/>
    </source>
</evidence>
<dbReference type="SUPFAM" id="SSF81342">
    <property type="entry name" value="Transmembrane di-heme cytochromes"/>
    <property type="match status" value="1"/>
</dbReference>
<gene>
    <name evidence="14" type="ORF">DBRI1063_LOCUS4157</name>
</gene>
<evidence type="ECO:0000256" key="1">
    <source>
        <dbReference type="ARBA" id="ARBA00004651"/>
    </source>
</evidence>
<feature type="transmembrane region" description="Helical" evidence="12">
    <location>
        <begin position="12"/>
        <end position="29"/>
    </location>
</feature>
<keyword evidence="10 12" id="KW-0472">Membrane</keyword>
<comment type="subcellular location">
    <subcellularLocation>
        <location evidence="1">Cell membrane</location>
        <topology evidence="1">Multi-pass membrane protein</topology>
    </subcellularLocation>
</comment>
<keyword evidence="7" id="KW-0249">Electron transport</keyword>
<dbReference type="GO" id="GO:0009055">
    <property type="term" value="F:electron transfer activity"/>
    <property type="evidence" value="ECO:0007669"/>
    <property type="project" value="InterPro"/>
</dbReference>
<dbReference type="GO" id="GO:0046872">
    <property type="term" value="F:metal ion binding"/>
    <property type="evidence" value="ECO:0007669"/>
    <property type="project" value="UniProtKB-KW"/>
</dbReference>
<evidence type="ECO:0000256" key="12">
    <source>
        <dbReference type="SAM" id="Phobius"/>
    </source>
</evidence>
<reference evidence="14" key="1">
    <citation type="submission" date="2021-01" db="EMBL/GenBank/DDBJ databases">
        <authorList>
            <person name="Corre E."/>
            <person name="Pelletier E."/>
            <person name="Niang G."/>
            <person name="Scheremetjew M."/>
            <person name="Finn R."/>
            <person name="Kale V."/>
            <person name="Holt S."/>
            <person name="Cochrane G."/>
            <person name="Meng A."/>
            <person name="Brown T."/>
            <person name="Cohen L."/>
        </authorList>
    </citation>
    <scope>NUCLEOTIDE SEQUENCE</scope>
    <source>
        <strain evidence="14">Pop2</strain>
    </source>
</reference>
<evidence type="ECO:0000256" key="7">
    <source>
        <dbReference type="ARBA" id="ARBA00022982"/>
    </source>
</evidence>
<dbReference type="PANTHER" id="PTHR30529">
    <property type="entry name" value="CYTOCHROME B561"/>
    <property type="match status" value="1"/>
</dbReference>
<evidence type="ECO:0000313" key="14">
    <source>
        <dbReference type="EMBL" id="CAD9317749.1"/>
    </source>
</evidence>
<dbReference type="AlphaFoldDB" id="A0A7S2E6A7"/>
<feature type="transmembrane region" description="Helical" evidence="12">
    <location>
        <begin position="92"/>
        <end position="111"/>
    </location>
</feature>
<keyword evidence="3" id="KW-1003">Cell membrane</keyword>
<keyword evidence="9" id="KW-0408">Iron</keyword>
<feature type="domain" description="Cytochrome b561 bacterial/Ni-hydrogenase" evidence="13">
    <location>
        <begin position="5"/>
        <end position="177"/>
    </location>
</feature>
<proteinExistence type="inferred from homology"/>
<keyword evidence="6" id="KW-0479">Metal-binding</keyword>
<feature type="transmembrane region" description="Helical" evidence="12">
    <location>
        <begin position="49"/>
        <end position="66"/>
    </location>
</feature>
<evidence type="ECO:0000256" key="5">
    <source>
        <dbReference type="ARBA" id="ARBA00022692"/>
    </source>
</evidence>
<dbReference type="InterPro" id="IPR016174">
    <property type="entry name" value="Di-haem_cyt_TM"/>
</dbReference>
<dbReference type="GO" id="GO:0005886">
    <property type="term" value="C:plasma membrane"/>
    <property type="evidence" value="ECO:0007669"/>
    <property type="project" value="UniProtKB-SubCell"/>
</dbReference>
<organism evidence="14">
    <name type="scientific">Ditylum brightwellii</name>
    <dbReference type="NCBI Taxonomy" id="49249"/>
    <lineage>
        <taxon>Eukaryota</taxon>
        <taxon>Sar</taxon>
        <taxon>Stramenopiles</taxon>
        <taxon>Ochrophyta</taxon>
        <taxon>Bacillariophyta</taxon>
        <taxon>Mediophyceae</taxon>
        <taxon>Lithodesmiophycidae</taxon>
        <taxon>Lithodesmiales</taxon>
        <taxon>Lithodesmiaceae</taxon>
        <taxon>Ditylum</taxon>
    </lineage>
</organism>
<evidence type="ECO:0000256" key="11">
    <source>
        <dbReference type="ARBA" id="ARBA00037975"/>
    </source>
</evidence>
<dbReference type="InterPro" id="IPR052168">
    <property type="entry name" value="Cytochrome_b561_oxidase"/>
</dbReference>
<comment type="similarity">
    <text evidence="11">Belongs to the cytochrome b561 family.</text>
</comment>
<keyword evidence="8 12" id="KW-1133">Transmembrane helix</keyword>
<evidence type="ECO:0000256" key="10">
    <source>
        <dbReference type="ARBA" id="ARBA00023136"/>
    </source>
</evidence>
<keyword evidence="4" id="KW-0349">Heme</keyword>
<dbReference type="InterPro" id="IPR011577">
    <property type="entry name" value="Cyt_b561_bac/Ni-Hgenase"/>
</dbReference>